<evidence type="ECO:0000313" key="1">
    <source>
        <dbReference type="EMBL" id="PSR70874.1"/>
    </source>
</evidence>
<reference evidence="1 2" key="1">
    <citation type="submission" date="2018-02" db="EMBL/GenBank/DDBJ databases">
        <title>Genome sequence of the basidiomycete white-rot fungus Phlebia centrifuga.</title>
        <authorList>
            <person name="Granchi Z."/>
            <person name="Peng M."/>
            <person name="de Vries R.P."/>
            <person name="Hilden K."/>
            <person name="Makela M.R."/>
            <person name="Grigoriev I."/>
            <person name="Riley R."/>
        </authorList>
    </citation>
    <scope>NUCLEOTIDE SEQUENCE [LARGE SCALE GENOMIC DNA]</scope>
    <source>
        <strain evidence="1 2">FBCC195</strain>
    </source>
</reference>
<name>A0A2R6NER5_9APHY</name>
<gene>
    <name evidence="1" type="ORF">PHLCEN_2v13236</name>
</gene>
<sequence length="52" mass="5806">MDVEMLFEMPGGDSFEDITGLFGVAAKGEPASRSKPYAAKPTLFWKIWLLQK</sequence>
<proteinExistence type="predicted"/>
<organism evidence="1 2">
    <name type="scientific">Hermanssonia centrifuga</name>
    <dbReference type="NCBI Taxonomy" id="98765"/>
    <lineage>
        <taxon>Eukaryota</taxon>
        <taxon>Fungi</taxon>
        <taxon>Dikarya</taxon>
        <taxon>Basidiomycota</taxon>
        <taxon>Agaricomycotina</taxon>
        <taxon>Agaricomycetes</taxon>
        <taxon>Polyporales</taxon>
        <taxon>Meruliaceae</taxon>
        <taxon>Hermanssonia</taxon>
    </lineage>
</organism>
<protein>
    <submittedName>
        <fullName evidence="1">Uncharacterized protein</fullName>
    </submittedName>
</protein>
<comment type="caution">
    <text evidence="1">The sequence shown here is derived from an EMBL/GenBank/DDBJ whole genome shotgun (WGS) entry which is preliminary data.</text>
</comment>
<dbReference type="AlphaFoldDB" id="A0A2R6NER5"/>
<dbReference type="Proteomes" id="UP000186601">
    <property type="component" value="Unassembled WGS sequence"/>
</dbReference>
<keyword evidence="2" id="KW-1185">Reference proteome</keyword>
<accession>A0A2R6NER5</accession>
<evidence type="ECO:0000313" key="2">
    <source>
        <dbReference type="Proteomes" id="UP000186601"/>
    </source>
</evidence>
<dbReference type="EMBL" id="MLYV02001305">
    <property type="protein sequence ID" value="PSR70874.1"/>
    <property type="molecule type" value="Genomic_DNA"/>
</dbReference>